<keyword evidence="3" id="KW-1185">Reference proteome</keyword>
<dbReference type="Gramene" id="KQK95484">
    <property type="protein sequence ID" value="KQK95484"/>
    <property type="gene ID" value="SETIT_026204mg"/>
</dbReference>
<proteinExistence type="predicted"/>
<evidence type="ECO:0000313" key="2">
    <source>
        <dbReference type="EnsemblPlants" id="KQK95484"/>
    </source>
</evidence>
<keyword evidence="1" id="KW-0812">Transmembrane</keyword>
<dbReference type="ExpressionAtlas" id="K3ZI02">
    <property type="expression patterns" value="baseline"/>
</dbReference>
<dbReference type="InParanoid" id="K3ZI02"/>
<dbReference type="STRING" id="4555.K3ZI02"/>
<dbReference type="Pfam" id="PF03140">
    <property type="entry name" value="DUF247"/>
    <property type="match status" value="1"/>
</dbReference>
<reference evidence="2" key="2">
    <citation type="submission" date="2018-08" db="UniProtKB">
        <authorList>
            <consortium name="EnsemblPlants"/>
        </authorList>
    </citation>
    <scope>IDENTIFICATION</scope>
    <source>
        <strain evidence="2">Yugu1</strain>
    </source>
</reference>
<dbReference type="FunCoup" id="K3ZI02">
    <property type="interactions" value="482"/>
</dbReference>
<name>K3ZI02_SETIT</name>
<reference evidence="3" key="1">
    <citation type="journal article" date="2012" name="Nat. Biotechnol.">
        <title>Reference genome sequence of the model plant Setaria.</title>
        <authorList>
            <person name="Bennetzen J.L."/>
            <person name="Schmutz J."/>
            <person name="Wang H."/>
            <person name="Percifield R."/>
            <person name="Hawkins J."/>
            <person name="Pontaroli A.C."/>
            <person name="Estep M."/>
            <person name="Feng L."/>
            <person name="Vaughn J.N."/>
            <person name="Grimwood J."/>
            <person name="Jenkins J."/>
            <person name="Barry K."/>
            <person name="Lindquist E."/>
            <person name="Hellsten U."/>
            <person name="Deshpande S."/>
            <person name="Wang X."/>
            <person name="Wu X."/>
            <person name="Mitros T."/>
            <person name="Triplett J."/>
            <person name="Yang X."/>
            <person name="Ye C.Y."/>
            <person name="Mauro-Herrera M."/>
            <person name="Wang L."/>
            <person name="Li P."/>
            <person name="Sharma M."/>
            <person name="Sharma R."/>
            <person name="Ronald P.C."/>
            <person name="Panaud O."/>
            <person name="Kellogg E.A."/>
            <person name="Brutnell T.P."/>
            <person name="Doust A.N."/>
            <person name="Tuskan G.A."/>
            <person name="Rokhsar D."/>
            <person name="Devos K.M."/>
        </authorList>
    </citation>
    <scope>NUCLEOTIDE SEQUENCE [LARGE SCALE GENOMIC DNA]</scope>
    <source>
        <strain evidence="3">cv. Yugu1</strain>
    </source>
</reference>
<dbReference type="EMBL" id="AGNK02005171">
    <property type="status" value="NOT_ANNOTATED_CDS"/>
    <property type="molecule type" value="Genomic_DNA"/>
</dbReference>
<dbReference type="PANTHER" id="PTHR31170:SF18">
    <property type="entry name" value="(WILD MALAYSIAN BANANA) HYPOTHETICAL PROTEIN"/>
    <property type="match status" value="1"/>
</dbReference>
<dbReference type="PANTHER" id="PTHR31170">
    <property type="entry name" value="BNAC04G53230D PROTEIN"/>
    <property type="match status" value="1"/>
</dbReference>
<keyword evidence="1" id="KW-0472">Membrane</keyword>
<dbReference type="InterPro" id="IPR004158">
    <property type="entry name" value="DUF247_pln"/>
</dbReference>
<keyword evidence="1" id="KW-1133">Transmembrane helix</keyword>
<dbReference type="Proteomes" id="UP000004995">
    <property type="component" value="Unassembled WGS sequence"/>
</dbReference>
<dbReference type="EnsemblPlants" id="KQK95484">
    <property type="protein sequence ID" value="KQK95484"/>
    <property type="gene ID" value="SETIT_026204mg"/>
</dbReference>
<dbReference type="OMA" id="CHVYLKP"/>
<dbReference type="AlphaFoldDB" id="K3ZI02"/>
<evidence type="ECO:0000313" key="3">
    <source>
        <dbReference type="Proteomes" id="UP000004995"/>
    </source>
</evidence>
<dbReference type="eggNOG" id="ENOG502RY48">
    <property type="taxonomic scope" value="Eukaryota"/>
</dbReference>
<sequence>MSGLLIIVELDIAPMSGEHEALSSNISSSSSIGDEDHAKVDLAAMTELSEIIVDEISSSNRRRQSSPREQIFRVPKEMLRAAGEGAYTPTFLSIGPYHHGATEEMWRNEQRKLVGLGGVVEEGGPSVLEYVKSIAAIEAKTRMCYEGDISMERGAFCKMLLLDGMQLICLLEFISHGQEAGDAIAEPSNRTATTCCDAVAVAVQRIISNKNQALCWRGQSQSQGGSQDCSQHANCGVKTRNLIRTLHDLMILENQIPFFVVERIYALRYANSPVTEYGQVRPAVMDLAWRAMTAILDGAPTAASHPVRDCKHLIDLCHVYLKPTCLQHKEPGTYGGRFRRATEYYEAGVKFRPWNADDTGSQRPSLDVKFSNGVLRMALQKVDEKTDYILRNVLAYEQRYATGDDCYVTAYVFFMSQLLGEPEDVALLARRGIMGHLLGSDAEVCALFRGLTNGPAFDPDGDHYLNWVGVALRSHCRHRRHQWRAWGRRHHFGNPWLVAAWVFGATTVLCTILQTVFTVLSYVNGAQPHNN</sequence>
<accession>K3ZI02</accession>
<organism evidence="2 3">
    <name type="scientific">Setaria italica</name>
    <name type="common">Foxtail millet</name>
    <name type="synonym">Panicum italicum</name>
    <dbReference type="NCBI Taxonomy" id="4555"/>
    <lineage>
        <taxon>Eukaryota</taxon>
        <taxon>Viridiplantae</taxon>
        <taxon>Streptophyta</taxon>
        <taxon>Embryophyta</taxon>
        <taxon>Tracheophyta</taxon>
        <taxon>Spermatophyta</taxon>
        <taxon>Magnoliopsida</taxon>
        <taxon>Liliopsida</taxon>
        <taxon>Poales</taxon>
        <taxon>Poaceae</taxon>
        <taxon>PACMAD clade</taxon>
        <taxon>Panicoideae</taxon>
        <taxon>Panicodae</taxon>
        <taxon>Paniceae</taxon>
        <taxon>Cenchrinae</taxon>
        <taxon>Setaria</taxon>
    </lineage>
</organism>
<feature type="transmembrane region" description="Helical" evidence="1">
    <location>
        <begin position="496"/>
        <end position="523"/>
    </location>
</feature>
<evidence type="ECO:0000256" key="1">
    <source>
        <dbReference type="SAM" id="Phobius"/>
    </source>
</evidence>
<dbReference type="HOGENOM" id="CLU_020188_0_2_1"/>
<protein>
    <submittedName>
        <fullName evidence="2">Uncharacterized protein</fullName>
    </submittedName>
</protein>